<evidence type="ECO:0000313" key="3">
    <source>
        <dbReference type="Proteomes" id="UP001303473"/>
    </source>
</evidence>
<dbReference type="SUPFAM" id="SSF54695">
    <property type="entry name" value="POZ domain"/>
    <property type="match status" value="1"/>
</dbReference>
<keyword evidence="3" id="KW-1185">Reference proteome</keyword>
<gene>
    <name evidence="2" type="ORF">QBC46DRAFT_359169</name>
</gene>
<proteinExistence type="predicted"/>
<organism evidence="2 3">
    <name type="scientific">Diplogelasinospora grovesii</name>
    <dbReference type="NCBI Taxonomy" id="303347"/>
    <lineage>
        <taxon>Eukaryota</taxon>
        <taxon>Fungi</taxon>
        <taxon>Dikarya</taxon>
        <taxon>Ascomycota</taxon>
        <taxon>Pezizomycotina</taxon>
        <taxon>Sordariomycetes</taxon>
        <taxon>Sordariomycetidae</taxon>
        <taxon>Sordariales</taxon>
        <taxon>Diplogelasinosporaceae</taxon>
        <taxon>Diplogelasinospora</taxon>
    </lineage>
</organism>
<evidence type="ECO:0000259" key="1">
    <source>
        <dbReference type="PROSITE" id="PS50097"/>
    </source>
</evidence>
<sequence length="292" mass="33068">MGSISFEDIISSKTFRFSIGMQKREFAMHSALVSAQCPALSRLVNGEFKEARDFHAELESVNEETFILFAQYAYTGDYNSEMSKGLLEGPRKEARSFIVEDSKMELTQASPELEDVMPVLEEAPAEPVQEWVSWSVSSKKKRCSKCKRPHEEDTTRRDKLWGEFKNACSSDLPPRMDWPVAKSCSGNVFLSHARLYVFADCYGISGLMDLSFYKLGKALVDIEVDSDKVADVVDVLQYCYDELTPPKLRSLLVLYAACKVETLWKSTKFRELLARQSELSTALIGAMIDRLD</sequence>
<dbReference type="EMBL" id="MU854012">
    <property type="protein sequence ID" value="KAK3934239.1"/>
    <property type="molecule type" value="Genomic_DNA"/>
</dbReference>
<dbReference type="InterPro" id="IPR011333">
    <property type="entry name" value="SKP1/BTB/POZ_sf"/>
</dbReference>
<dbReference type="PROSITE" id="PS50097">
    <property type="entry name" value="BTB"/>
    <property type="match status" value="1"/>
</dbReference>
<name>A0AAN6MVT5_9PEZI</name>
<feature type="domain" description="BTB" evidence="1">
    <location>
        <begin position="13"/>
        <end position="82"/>
    </location>
</feature>
<accession>A0AAN6MVT5</accession>
<evidence type="ECO:0000313" key="2">
    <source>
        <dbReference type="EMBL" id="KAK3934239.1"/>
    </source>
</evidence>
<dbReference type="PANTHER" id="PTHR47843">
    <property type="entry name" value="BTB DOMAIN-CONTAINING PROTEIN-RELATED"/>
    <property type="match status" value="1"/>
</dbReference>
<dbReference type="InterPro" id="IPR000210">
    <property type="entry name" value="BTB/POZ_dom"/>
</dbReference>
<dbReference type="Gene3D" id="3.30.710.10">
    <property type="entry name" value="Potassium Channel Kv1.1, Chain A"/>
    <property type="match status" value="1"/>
</dbReference>
<dbReference type="Proteomes" id="UP001303473">
    <property type="component" value="Unassembled WGS sequence"/>
</dbReference>
<protein>
    <recommendedName>
        <fullName evidence="1">BTB domain-containing protein</fullName>
    </recommendedName>
</protein>
<reference evidence="3" key="1">
    <citation type="journal article" date="2023" name="Mol. Phylogenet. Evol.">
        <title>Genome-scale phylogeny and comparative genomics of the fungal order Sordariales.</title>
        <authorList>
            <person name="Hensen N."/>
            <person name="Bonometti L."/>
            <person name="Westerberg I."/>
            <person name="Brannstrom I.O."/>
            <person name="Guillou S."/>
            <person name="Cros-Aarteil S."/>
            <person name="Calhoun S."/>
            <person name="Haridas S."/>
            <person name="Kuo A."/>
            <person name="Mondo S."/>
            <person name="Pangilinan J."/>
            <person name="Riley R."/>
            <person name="LaButti K."/>
            <person name="Andreopoulos B."/>
            <person name="Lipzen A."/>
            <person name="Chen C."/>
            <person name="Yan M."/>
            <person name="Daum C."/>
            <person name="Ng V."/>
            <person name="Clum A."/>
            <person name="Steindorff A."/>
            <person name="Ohm R.A."/>
            <person name="Martin F."/>
            <person name="Silar P."/>
            <person name="Natvig D.O."/>
            <person name="Lalanne C."/>
            <person name="Gautier V."/>
            <person name="Ament-Velasquez S.L."/>
            <person name="Kruys A."/>
            <person name="Hutchinson M.I."/>
            <person name="Powell A.J."/>
            <person name="Barry K."/>
            <person name="Miller A.N."/>
            <person name="Grigoriev I.V."/>
            <person name="Debuchy R."/>
            <person name="Gladieux P."/>
            <person name="Hiltunen Thoren M."/>
            <person name="Johannesson H."/>
        </authorList>
    </citation>
    <scope>NUCLEOTIDE SEQUENCE [LARGE SCALE GENOMIC DNA]</scope>
    <source>
        <strain evidence="3">CBS 340.73</strain>
    </source>
</reference>
<comment type="caution">
    <text evidence="2">The sequence shown here is derived from an EMBL/GenBank/DDBJ whole genome shotgun (WGS) entry which is preliminary data.</text>
</comment>
<dbReference type="AlphaFoldDB" id="A0AAN6MVT5"/>